<accession>A0A3Q2QEW8</accession>
<dbReference type="Ensembl" id="ENSFHET00000005668.1">
    <property type="protein sequence ID" value="ENSFHEP00000025264.1"/>
    <property type="gene ID" value="ENSFHEG00000007380.1"/>
</dbReference>
<sequence>MRESSTKSTITASIHQSGLYGLMEASPQCKTHERLHRVCLKHMKDYQTIRNKIIWSDEMKIKLFVPTGKHGGGRLVEGKMNAEYRDILE</sequence>
<dbReference type="Proteomes" id="UP000265000">
    <property type="component" value="Unplaced"/>
</dbReference>
<organism evidence="1 2">
    <name type="scientific">Fundulus heteroclitus</name>
    <name type="common">Killifish</name>
    <name type="synonym">Mummichog</name>
    <dbReference type="NCBI Taxonomy" id="8078"/>
    <lineage>
        <taxon>Eukaryota</taxon>
        <taxon>Metazoa</taxon>
        <taxon>Chordata</taxon>
        <taxon>Craniata</taxon>
        <taxon>Vertebrata</taxon>
        <taxon>Euteleostomi</taxon>
        <taxon>Actinopterygii</taxon>
        <taxon>Neopterygii</taxon>
        <taxon>Teleostei</taxon>
        <taxon>Neoteleostei</taxon>
        <taxon>Acanthomorphata</taxon>
        <taxon>Ovalentaria</taxon>
        <taxon>Atherinomorphae</taxon>
        <taxon>Cyprinodontiformes</taxon>
        <taxon>Fundulidae</taxon>
        <taxon>Fundulus</taxon>
    </lineage>
</organism>
<proteinExistence type="predicted"/>
<dbReference type="AlphaFoldDB" id="A0A3Q2QEW8"/>
<reference evidence="1" key="1">
    <citation type="submission" date="2025-08" db="UniProtKB">
        <authorList>
            <consortium name="Ensembl"/>
        </authorList>
    </citation>
    <scope>IDENTIFICATION</scope>
</reference>
<reference evidence="1" key="2">
    <citation type="submission" date="2025-09" db="UniProtKB">
        <authorList>
            <consortium name="Ensembl"/>
        </authorList>
    </citation>
    <scope>IDENTIFICATION</scope>
</reference>
<keyword evidence="2" id="KW-1185">Reference proteome</keyword>
<protein>
    <submittedName>
        <fullName evidence="1">Uncharacterized protein</fullName>
    </submittedName>
</protein>
<evidence type="ECO:0000313" key="1">
    <source>
        <dbReference type="Ensembl" id="ENSFHEP00000025264.1"/>
    </source>
</evidence>
<name>A0A3Q2QEW8_FUNHE</name>
<evidence type="ECO:0000313" key="2">
    <source>
        <dbReference type="Proteomes" id="UP000265000"/>
    </source>
</evidence>
<dbReference type="STRING" id="8078.ENSFHEP00000025264"/>